<accession>A0A9D4LTE3</accession>
<dbReference type="AlphaFoldDB" id="A0A9D4LTE3"/>
<sequence>MTLNGAPDTSSIGRTRTPSYHLNLNPYVWFWDFESCFSVSSRRFSIHSSSRPHNISSIQVYAPTSDYDDEEIEKLYEL</sequence>
<evidence type="ECO:0000313" key="3">
    <source>
        <dbReference type="Proteomes" id="UP000828390"/>
    </source>
</evidence>
<reference evidence="2" key="2">
    <citation type="submission" date="2020-11" db="EMBL/GenBank/DDBJ databases">
        <authorList>
            <person name="McCartney M.A."/>
            <person name="Auch B."/>
            <person name="Kono T."/>
            <person name="Mallez S."/>
            <person name="Becker A."/>
            <person name="Gohl D.M."/>
            <person name="Silverstein K.A.T."/>
            <person name="Koren S."/>
            <person name="Bechman K.B."/>
            <person name="Herman A."/>
            <person name="Abrahante J.E."/>
            <person name="Garbe J."/>
        </authorList>
    </citation>
    <scope>NUCLEOTIDE SEQUENCE</scope>
    <source>
        <strain evidence="2">Duluth1</strain>
        <tissue evidence="2">Whole animal</tissue>
    </source>
</reference>
<evidence type="ECO:0000313" key="2">
    <source>
        <dbReference type="EMBL" id="KAH3863434.1"/>
    </source>
</evidence>
<name>A0A9D4LTE3_DREPO</name>
<proteinExistence type="predicted"/>
<dbReference type="Proteomes" id="UP000828390">
    <property type="component" value="Unassembled WGS sequence"/>
</dbReference>
<organism evidence="2 3">
    <name type="scientific">Dreissena polymorpha</name>
    <name type="common">Zebra mussel</name>
    <name type="synonym">Mytilus polymorpha</name>
    <dbReference type="NCBI Taxonomy" id="45954"/>
    <lineage>
        <taxon>Eukaryota</taxon>
        <taxon>Metazoa</taxon>
        <taxon>Spiralia</taxon>
        <taxon>Lophotrochozoa</taxon>
        <taxon>Mollusca</taxon>
        <taxon>Bivalvia</taxon>
        <taxon>Autobranchia</taxon>
        <taxon>Heteroconchia</taxon>
        <taxon>Euheterodonta</taxon>
        <taxon>Imparidentia</taxon>
        <taxon>Neoheterodontei</taxon>
        <taxon>Myida</taxon>
        <taxon>Dreissenoidea</taxon>
        <taxon>Dreissenidae</taxon>
        <taxon>Dreissena</taxon>
    </lineage>
</organism>
<protein>
    <submittedName>
        <fullName evidence="2">Uncharacterized protein</fullName>
    </submittedName>
</protein>
<gene>
    <name evidence="2" type="ORF">DPMN_026422</name>
</gene>
<reference evidence="2" key="1">
    <citation type="journal article" date="2019" name="bioRxiv">
        <title>The Genome of the Zebra Mussel, Dreissena polymorpha: A Resource for Invasive Species Research.</title>
        <authorList>
            <person name="McCartney M.A."/>
            <person name="Auch B."/>
            <person name="Kono T."/>
            <person name="Mallez S."/>
            <person name="Zhang Y."/>
            <person name="Obille A."/>
            <person name="Becker A."/>
            <person name="Abrahante J.E."/>
            <person name="Garbe J."/>
            <person name="Badalamenti J.P."/>
            <person name="Herman A."/>
            <person name="Mangelson H."/>
            <person name="Liachko I."/>
            <person name="Sullivan S."/>
            <person name="Sone E.D."/>
            <person name="Koren S."/>
            <person name="Silverstein K.A.T."/>
            <person name="Beckman K.B."/>
            <person name="Gohl D.M."/>
        </authorList>
    </citation>
    <scope>NUCLEOTIDE SEQUENCE</scope>
    <source>
        <strain evidence="2">Duluth1</strain>
        <tissue evidence="2">Whole animal</tissue>
    </source>
</reference>
<feature type="region of interest" description="Disordered" evidence="1">
    <location>
        <begin position="1"/>
        <end position="20"/>
    </location>
</feature>
<evidence type="ECO:0000256" key="1">
    <source>
        <dbReference type="SAM" id="MobiDB-lite"/>
    </source>
</evidence>
<dbReference type="EMBL" id="JAIWYP010000002">
    <property type="protein sequence ID" value="KAH3863434.1"/>
    <property type="molecule type" value="Genomic_DNA"/>
</dbReference>
<keyword evidence="3" id="KW-1185">Reference proteome</keyword>
<comment type="caution">
    <text evidence="2">The sequence shown here is derived from an EMBL/GenBank/DDBJ whole genome shotgun (WGS) entry which is preliminary data.</text>
</comment>